<comment type="caution">
    <text evidence="3">The sequence shown here is derived from an EMBL/GenBank/DDBJ whole genome shotgun (WGS) entry which is preliminary data.</text>
</comment>
<proteinExistence type="predicted"/>
<dbReference type="InterPro" id="IPR036866">
    <property type="entry name" value="RibonucZ/Hydroxyglut_hydro"/>
</dbReference>
<dbReference type="CDD" id="cd00158">
    <property type="entry name" value="RHOD"/>
    <property type="match status" value="1"/>
</dbReference>
<reference evidence="3 4" key="1">
    <citation type="submission" date="2019-02" db="EMBL/GenBank/DDBJ databases">
        <authorList>
            <person name="Li Y."/>
        </authorList>
    </citation>
    <scope>NUCLEOTIDE SEQUENCE [LARGE SCALE GENOMIC DNA]</scope>
    <source>
        <strain evidence="3 4">30C10-4-7</strain>
    </source>
</reference>
<dbReference type="InterPro" id="IPR044528">
    <property type="entry name" value="POD-like_MBL-fold"/>
</dbReference>
<dbReference type="Pfam" id="PF00581">
    <property type="entry name" value="Rhodanese"/>
    <property type="match status" value="2"/>
</dbReference>
<dbReference type="PROSITE" id="PS50206">
    <property type="entry name" value="RHODANESE_3"/>
    <property type="match status" value="2"/>
</dbReference>
<evidence type="ECO:0000313" key="4">
    <source>
        <dbReference type="Proteomes" id="UP000292855"/>
    </source>
</evidence>
<dbReference type="Pfam" id="PF00753">
    <property type="entry name" value="Lactamase_B"/>
    <property type="match status" value="1"/>
</dbReference>
<evidence type="ECO:0000259" key="2">
    <source>
        <dbReference type="PROSITE" id="PS50206"/>
    </source>
</evidence>
<dbReference type="Gene3D" id="3.60.15.10">
    <property type="entry name" value="Ribonuclease Z/Hydroxyacylglutathione hydrolase-like"/>
    <property type="match status" value="1"/>
</dbReference>
<keyword evidence="1" id="KW-0479">Metal-binding</keyword>
<dbReference type="Proteomes" id="UP000292855">
    <property type="component" value="Unassembled WGS sequence"/>
</dbReference>
<dbReference type="PANTHER" id="PTHR43084:SF1">
    <property type="entry name" value="PERSULFIDE DIOXYGENASE ETHE1, MITOCHONDRIAL"/>
    <property type="match status" value="1"/>
</dbReference>
<sequence length="472" mass="52019">MFFQHVYDKSLAQGSYVVGCQATGEAIVIDAQRDIDVYLDIAKQNNLRITHITETHIHADFLCGSRELAAVTGATMYLSDEGGEDWQYQFSHKGLKDGDMIKIGNLSLKVMHTPGHTPESISFLLTDHPATDSPVMAFTGDFVFVGDIGRPDLLEKAAGLIGTKEAGAKQMFQSLKKFAALPEYVQVWSAHGAGSACGKALGAVHSSTVGYEKIRNWAFQYGEDEKGFTDYLLADQPEPPKYFAMMKHLNKVNRPLLVAVPKHPKLSKEDFLDAYANGLKVIDTRSKIDFAEGFIPGSLNIQGNNSFSTWAGWLLNYQEQFMLVCDDNQIEDLTRKLMRIGLDNIFGYITDVKDLSLDLQKADVISLDEFKTYIGKEDVQIVDVRGVTEYEAGHVAGADHVFVGTLNDNLNKISKDKQIVIHCQAGDRSAIAYSILAKNGFANVKNFSGGMKEWQANEGNTIGCNETSCTNA</sequence>
<dbReference type="FunFam" id="3.40.250.10:FF:000049">
    <property type="entry name" value="Phage shock protein E"/>
    <property type="match status" value="1"/>
</dbReference>
<dbReference type="InterPro" id="IPR051682">
    <property type="entry name" value="Mito_Persulfide_Diox"/>
</dbReference>
<dbReference type="SUPFAM" id="SSF56281">
    <property type="entry name" value="Metallo-hydrolase/oxidoreductase"/>
    <property type="match status" value="1"/>
</dbReference>
<gene>
    <name evidence="3" type="ORF">EWE74_19815</name>
</gene>
<accession>A0A4Q6XN67</accession>
<dbReference type="AlphaFoldDB" id="A0A4Q6XN67"/>
<dbReference type="SUPFAM" id="SSF52821">
    <property type="entry name" value="Rhodanese/Cell cycle control phosphatase"/>
    <property type="match status" value="2"/>
</dbReference>
<dbReference type="FunFam" id="3.60.15.10:FF:000030">
    <property type="entry name" value="Metallo-beta-lactamase family protein"/>
    <property type="match status" value="1"/>
</dbReference>
<dbReference type="GO" id="GO:0016787">
    <property type="term" value="F:hydrolase activity"/>
    <property type="evidence" value="ECO:0007669"/>
    <property type="project" value="UniProtKB-KW"/>
</dbReference>
<dbReference type="InterPro" id="IPR001763">
    <property type="entry name" value="Rhodanese-like_dom"/>
</dbReference>
<keyword evidence="4" id="KW-1185">Reference proteome</keyword>
<dbReference type="RefSeq" id="WP_130143403.1">
    <property type="nucleotide sequence ID" value="NZ_SGIT01000006.1"/>
</dbReference>
<feature type="domain" description="Rhodanese" evidence="2">
    <location>
        <begin position="275"/>
        <end position="301"/>
    </location>
</feature>
<evidence type="ECO:0000313" key="3">
    <source>
        <dbReference type="EMBL" id="RZF57917.1"/>
    </source>
</evidence>
<evidence type="ECO:0000256" key="1">
    <source>
        <dbReference type="ARBA" id="ARBA00022723"/>
    </source>
</evidence>
<dbReference type="Gene3D" id="3.40.250.10">
    <property type="entry name" value="Rhodanese-like domain"/>
    <property type="match status" value="2"/>
</dbReference>
<dbReference type="GO" id="GO:0050313">
    <property type="term" value="F:sulfur dioxygenase activity"/>
    <property type="evidence" value="ECO:0007669"/>
    <property type="project" value="InterPro"/>
</dbReference>
<dbReference type="EMBL" id="SGIT01000006">
    <property type="protein sequence ID" value="RZF57917.1"/>
    <property type="molecule type" value="Genomic_DNA"/>
</dbReference>
<dbReference type="GO" id="GO:0046872">
    <property type="term" value="F:metal ion binding"/>
    <property type="evidence" value="ECO:0007669"/>
    <property type="project" value="UniProtKB-KW"/>
</dbReference>
<dbReference type="GO" id="GO:0006749">
    <property type="term" value="P:glutathione metabolic process"/>
    <property type="evidence" value="ECO:0007669"/>
    <property type="project" value="InterPro"/>
</dbReference>
<dbReference type="GO" id="GO:0070813">
    <property type="term" value="P:hydrogen sulfide metabolic process"/>
    <property type="evidence" value="ECO:0007669"/>
    <property type="project" value="TreeGrafter"/>
</dbReference>
<dbReference type="SMART" id="SM00849">
    <property type="entry name" value="Lactamase_B"/>
    <property type="match status" value="1"/>
</dbReference>
<dbReference type="SMART" id="SM00450">
    <property type="entry name" value="RHOD"/>
    <property type="match status" value="1"/>
</dbReference>
<dbReference type="CDD" id="cd07724">
    <property type="entry name" value="POD-like_MBL-fold"/>
    <property type="match status" value="1"/>
</dbReference>
<dbReference type="PANTHER" id="PTHR43084">
    <property type="entry name" value="PERSULFIDE DIOXYGENASE ETHE1"/>
    <property type="match status" value="1"/>
</dbReference>
<organism evidence="3 4">
    <name type="scientific">Sphingobacterium corticibacterium</name>
    <dbReference type="NCBI Taxonomy" id="2484746"/>
    <lineage>
        <taxon>Bacteria</taxon>
        <taxon>Pseudomonadati</taxon>
        <taxon>Bacteroidota</taxon>
        <taxon>Sphingobacteriia</taxon>
        <taxon>Sphingobacteriales</taxon>
        <taxon>Sphingobacteriaceae</taxon>
        <taxon>Sphingobacterium</taxon>
    </lineage>
</organism>
<keyword evidence="3" id="KW-0378">Hydrolase</keyword>
<feature type="domain" description="Rhodanese" evidence="2">
    <location>
        <begin position="375"/>
        <end position="463"/>
    </location>
</feature>
<protein>
    <submittedName>
        <fullName evidence="3">MBL fold metallo-hydrolase</fullName>
    </submittedName>
</protein>
<name>A0A4Q6XN67_9SPHI</name>
<dbReference type="InterPro" id="IPR001279">
    <property type="entry name" value="Metallo-B-lactamas"/>
</dbReference>
<dbReference type="OrthoDB" id="9784009at2"/>
<dbReference type="InterPro" id="IPR036873">
    <property type="entry name" value="Rhodanese-like_dom_sf"/>
</dbReference>